<dbReference type="Proteomes" id="UP000305874">
    <property type="component" value="Unassembled WGS sequence"/>
</dbReference>
<reference evidence="1 2" key="1">
    <citation type="submission" date="2017-12" db="EMBL/GenBank/DDBJ databases">
        <authorList>
            <person name="Paulsen S."/>
            <person name="Gram L.K."/>
        </authorList>
    </citation>
    <scope>NUCLEOTIDE SEQUENCE [LARGE SCALE GENOMIC DNA]</scope>
    <source>
        <strain evidence="1 2">S2897</strain>
    </source>
</reference>
<proteinExistence type="predicted"/>
<name>A0A5S3Z9I8_9GAMM</name>
<evidence type="ECO:0000313" key="1">
    <source>
        <dbReference type="EMBL" id="TMP88535.1"/>
    </source>
</evidence>
<protein>
    <submittedName>
        <fullName evidence="1">Uncharacterized protein</fullName>
    </submittedName>
</protein>
<evidence type="ECO:0000313" key="2">
    <source>
        <dbReference type="Proteomes" id="UP000305874"/>
    </source>
</evidence>
<gene>
    <name evidence="1" type="ORF">CWC05_03640</name>
</gene>
<reference evidence="2" key="2">
    <citation type="submission" date="2019-06" db="EMBL/GenBank/DDBJ databases">
        <title>Co-occurence of chitin degradation, pigmentation and bioactivity in marine Pseudoalteromonas.</title>
        <authorList>
            <person name="Sonnenschein E.C."/>
            <person name="Bech P.K."/>
        </authorList>
    </citation>
    <scope>NUCLEOTIDE SEQUENCE [LARGE SCALE GENOMIC DNA]</scope>
    <source>
        <strain evidence="2">S2897</strain>
    </source>
</reference>
<dbReference type="EMBL" id="PNCG01000002">
    <property type="protein sequence ID" value="TMP88535.1"/>
    <property type="molecule type" value="Genomic_DNA"/>
</dbReference>
<sequence>MNSLTTKIANEVINTANEAIRFFNSRATTGMLIYCEDTFTNLLRITEILAAEQPEGEGAELHNMLQQRLDAVLKGHEPELIEHSAL</sequence>
<dbReference type="RefSeq" id="WP_138547405.1">
    <property type="nucleotide sequence ID" value="NZ_PNCG01000002.1"/>
</dbReference>
<comment type="caution">
    <text evidence="1">The sequence shown here is derived from an EMBL/GenBank/DDBJ whole genome shotgun (WGS) entry which is preliminary data.</text>
</comment>
<accession>A0A5S3Z9I8</accession>
<organism evidence="1 2">
    <name type="scientific">Pseudoalteromonas ruthenica</name>
    <dbReference type="NCBI Taxonomy" id="151081"/>
    <lineage>
        <taxon>Bacteria</taxon>
        <taxon>Pseudomonadati</taxon>
        <taxon>Pseudomonadota</taxon>
        <taxon>Gammaproteobacteria</taxon>
        <taxon>Alteromonadales</taxon>
        <taxon>Pseudoalteromonadaceae</taxon>
        <taxon>Pseudoalteromonas</taxon>
    </lineage>
</organism>
<dbReference type="AlphaFoldDB" id="A0A5S3Z9I8"/>